<keyword evidence="4 5" id="KW-0046">Antibiotic resistance</keyword>
<feature type="signal peptide" evidence="6">
    <location>
        <begin position="1"/>
        <end position="23"/>
    </location>
</feature>
<evidence type="ECO:0000256" key="3">
    <source>
        <dbReference type="ARBA" id="ARBA00022801"/>
    </source>
</evidence>
<evidence type="ECO:0000313" key="8">
    <source>
        <dbReference type="EMBL" id="BCK56459.1"/>
    </source>
</evidence>
<evidence type="ECO:0000259" key="7">
    <source>
        <dbReference type="Pfam" id="PF13354"/>
    </source>
</evidence>
<dbReference type="Gene3D" id="3.40.710.10">
    <property type="entry name" value="DD-peptidase/beta-lactamase superfamily"/>
    <property type="match status" value="1"/>
</dbReference>
<evidence type="ECO:0000256" key="4">
    <source>
        <dbReference type="ARBA" id="ARBA00023251"/>
    </source>
</evidence>
<dbReference type="GeneID" id="80348705"/>
<dbReference type="Proteomes" id="UP000516173">
    <property type="component" value="Chromosome"/>
</dbReference>
<evidence type="ECO:0000256" key="5">
    <source>
        <dbReference type="RuleBase" id="RU361140"/>
    </source>
</evidence>
<dbReference type="SUPFAM" id="SSF56601">
    <property type="entry name" value="beta-lactamase/transpeptidase-like"/>
    <property type="match status" value="1"/>
</dbReference>
<dbReference type="EC" id="3.5.2.6" evidence="2 5"/>
<dbReference type="InterPro" id="IPR012338">
    <property type="entry name" value="Beta-lactam/transpept-like"/>
</dbReference>
<dbReference type="Pfam" id="PF13354">
    <property type="entry name" value="Beta-lactamase2"/>
    <property type="match status" value="1"/>
</dbReference>
<dbReference type="PRINTS" id="PR00118">
    <property type="entry name" value="BLACTAMASEA"/>
</dbReference>
<dbReference type="GO" id="GO:0030655">
    <property type="term" value="P:beta-lactam antibiotic catabolic process"/>
    <property type="evidence" value="ECO:0007669"/>
    <property type="project" value="InterPro"/>
</dbReference>
<evidence type="ECO:0000256" key="1">
    <source>
        <dbReference type="ARBA" id="ARBA00009009"/>
    </source>
</evidence>
<protein>
    <recommendedName>
        <fullName evidence="2 5">Beta-lactamase</fullName>
        <ecNumber evidence="2 5">3.5.2.6</ecNumber>
    </recommendedName>
</protein>
<dbReference type="AlphaFoldDB" id="A0A7G1KRE2"/>
<dbReference type="PANTHER" id="PTHR35333">
    <property type="entry name" value="BETA-LACTAMASE"/>
    <property type="match status" value="1"/>
</dbReference>
<evidence type="ECO:0000256" key="2">
    <source>
        <dbReference type="ARBA" id="ARBA00012865"/>
    </source>
</evidence>
<dbReference type="PANTHER" id="PTHR35333:SF3">
    <property type="entry name" value="BETA-LACTAMASE-TYPE TRANSPEPTIDASE FOLD CONTAINING PROTEIN"/>
    <property type="match status" value="1"/>
</dbReference>
<dbReference type="PROSITE" id="PS00146">
    <property type="entry name" value="BETA_LACTAMASE_A"/>
    <property type="match status" value="1"/>
</dbReference>
<dbReference type="PROSITE" id="PS51257">
    <property type="entry name" value="PROKAR_LIPOPROTEIN"/>
    <property type="match status" value="1"/>
</dbReference>
<evidence type="ECO:0000256" key="6">
    <source>
        <dbReference type="SAM" id="SignalP"/>
    </source>
</evidence>
<evidence type="ECO:0000313" key="9">
    <source>
        <dbReference type="Proteomes" id="UP000516173"/>
    </source>
</evidence>
<comment type="similarity">
    <text evidence="1 5">Belongs to the class-A beta-lactamase family.</text>
</comment>
<dbReference type="KEGG" id="nwl:NWFMUON74_42310"/>
<dbReference type="GO" id="GO:0046677">
    <property type="term" value="P:response to antibiotic"/>
    <property type="evidence" value="ECO:0007669"/>
    <property type="project" value="UniProtKB-UniRule"/>
</dbReference>
<dbReference type="InterPro" id="IPR000871">
    <property type="entry name" value="Beta-lactam_class-A"/>
</dbReference>
<dbReference type="InterPro" id="IPR045155">
    <property type="entry name" value="Beta-lactam_cat"/>
</dbReference>
<organism evidence="8 9">
    <name type="scientific">Nocardia wallacei</name>
    <dbReference type="NCBI Taxonomy" id="480035"/>
    <lineage>
        <taxon>Bacteria</taxon>
        <taxon>Bacillati</taxon>
        <taxon>Actinomycetota</taxon>
        <taxon>Actinomycetes</taxon>
        <taxon>Mycobacteriales</taxon>
        <taxon>Nocardiaceae</taxon>
        <taxon>Nocardia</taxon>
    </lineage>
</organism>
<feature type="domain" description="Beta-lactamase class A catalytic" evidence="7">
    <location>
        <begin position="61"/>
        <end position="277"/>
    </location>
</feature>
<dbReference type="RefSeq" id="WP_187683525.1">
    <property type="nucleotide sequence ID" value="NZ_AP023396.1"/>
</dbReference>
<dbReference type="NCBIfam" id="NF033103">
    <property type="entry name" value="bla_class_A"/>
    <property type="match status" value="1"/>
</dbReference>
<name>A0A7G1KRE2_9NOCA</name>
<accession>A0A7G1KRE2</accession>
<dbReference type="GO" id="GO:0008800">
    <property type="term" value="F:beta-lactamase activity"/>
    <property type="evidence" value="ECO:0007669"/>
    <property type="project" value="UniProtKB-UniRule"/>
</dbReference>
<keyword evidence="3 5" id="KW-0378">Hydrolase</keyword>
<keyword evidence="9" id="KW-1185">Reference proteome</keyword>
<dbReference type="EMBL" id="AP023396">
    <property type="protein sequence ID" value="BCK56459.1"/>
    <property type="molecule type" value="Genomic_DNA"/>
</dbReference>
<dbReference type="InterPro" id="IPR023650">
    <property type="entry name" value="Beta-lactam_class-A_AS"/>
</dbReference>
<proteinExistence type="inferred from homology"/>
<keyword evidence="6" id="KW-0732">Signal</keyword>
<comment type="catalytic activity">
    <reaction evidence="5">
        <text>a beta-lactam + H2O = a substituted beta-amino acid</text>
        <dbReference type="Rhea" id="RHEA:20401"/>
        <dbReference type="ChEBI" id="CHEBI:15377"/>
        <dbReference type="ChEBI" id="CHEBI:35627"/>
        <dbReference type="ChEBI" id="CHEBI:140347"/>
        <dbReference type="EC" id="3.5.2.6"/>
    </reaction>
</comment>
<gene>
    <name evidence="8" type="primary">penP</name>
    <name evidence="8" type="ORF">NWFMUON74_42310</name>
</gene>
<sequence>MAIMGRFGAAAVAVVAAAGLVCGCGSTESARPAASPSGTPAAAPADATFAALEDRHTARLGVYAVDLASGREVGYRRDERFGMASTFKGLACAALLREHPLASGYFDQVVHYSAAELVEYSPVTETRLDTGMTVAELCHAAITVSDNTAGNQILKLLGGPPALTAFLRSIGDPITRSDRWEPDLNDVSPGDERDTTTPAALAADYRNLVLGTALADPERARLKEWLLANTTGDARIRAGVPTGWTVADKTGGGSNGGANDVAITWTPEGTPLVIALLSHQRTPEAKADNDLLAEATKEVVALLR</sequence>
<reference evidence="8 9" key="1">
    <citation type="submission" date="2020-08" db="EMBL/GenBank/DDBJ databases">
        <title>Genome Sequencing of Nocardia wallacei strain FMUON74 and assembly.</title>
        <authorList>
            <person name="Toyokawa M."/>
            <person name="Uesaka K."/>
        </authorList>
    </citation>
    <scope>NUCLEOTIDE SEQUENCE [LARGE SCALE GENOMIC DNA]</scope>
    <source>
        <strain evidence="8 9">FMUON74</strain>
    </source>
</reference>
<feature type="chain" id="PRO_5039378951" description="Beta-lactamase" evidence="6">
    <location>
        <begin position="24"/>
        <end position="304"/>
    </location>
</feature>